<proteinExistence type="predicted"/>
<dbReference type="OrthoDB" id="428708at2759"/>
<comment type="caution">
    <text evidence="1">The sequence shown here is derived from an EMBL/GenBank/DDBJ whole genome shotgun (WGS) entry which is preliminary data.</text>
</comment>
<accession>A0A812M7N5</accession>
<keyword evidence="2" id="KW-1185">Reference proteome</keyword>
<sequence>MSWACRGHVVAVSWACRCSGALSRACRGRVVAVSWPCRGRVAAVSRGAWHFATGLRHGRVVGMSWPCRGRVVALGPRRGNVVAVSWPSSARVVVEGADDESEGVLLSLSFRSDGLQGLVMGILYPTLTLPLTNLRMRKSLDESYTLGDLYAAYWPTLVRDIVGQQARTRVNSFCVRTLGWGRQSPAAMALSMFMTCVISSPFNELRNFYMKRGDMTWKVETGDSKVWQVPVDVAWWPSLPEDESLG</sequence>
<evidence type="ECO:0000313" key="1">
    <source>
        <dbReference type="EMBL" id="CAE7260302.1"/>
    </source>
</evidence>
<gene>
    <name evidence="1" type="ORF">SNAT2548_LOCUS13595</name>
</gene>
<reference evidence="1" key="1">
    <citation type="submission" date="2021-02" db="EMBL/GenBank/DDBJ databases">
        <authorList>
            <person name="Dougan E. K."/>
            <person name="Rhodes N."/>
            <person name="Thang M."/>
            <person name="Chan C."/>
        </authorList>
    </citation>
    <scope>NUCLEOTIDE SEQUENCE</scope>
</reference>
<protein>
    <submittedName>
        <fullName evidence="1">Uncharacterized protein</fullName>
    </submittedName>
</protein>
<dbReference type="Proteomes" id="UP000604046">
    <property type="component" value="Unassembled WGS sequence"/>
</dbReference>
<dbReference type="EMBL" id="CAJNDS010001446">
    <property type="protein sequence ID" value="CAE7260302.1"/>
    <property type="molecule type" value="Genomic_DNA"/>
</dbReference>
<organism evidence="1 2">
    <name type="scientific">Symbiodinium natans</name>
    <dbReference type="NCBI Taxonomy" id="878477"/>
    <lineage>
        <taxon>Eukaryota</taxon>
        <taxon>Sar</taxon>
        <taxon>Alveolata</taxon>
        <taxon>Dinophyceae</taxon>
        <taxon>Suessiales</taxon>
        <taxon>Symbiodiniaceae</taxon>
        <taxon>Symbiodinium</taxon>
    </lineage>
</organism>
<name>A0A812M7N5_9DINO</name>
<evidence type="ECO:0000313" key="2">
    <source>
        <dbReference type="Proteomes" id="UP000604046"/>
    </source>
</evidence>
<dbReference type="AlphaFoldDB" id="A0A812M7N5"/>